<dbReference type="GO" id="GO:0045047">
    <property type="term" value="P:protein targeting to ER"/>
    <property type="evidence" value="ECO:0007669"/>
    <property type="project" value="TreeGrafter"/>
</dbReference>
<dbReference type="OrthoDB" id="263893at2759"/>
<evidence type="ECO:0000256" key="5">
    <source>
        <dbReference type="ARBA" id="ARBA00022824"/>
    </source>
</evidence>
<keyword evidence="5" id="KW-0256">Endoplasmic reticulum</keyword>
<comment type="function">
    <text evidence="8">Component of the signal peptidase complex (SPC) which catalyzes the cleavage of N-terminal signal sequences from nascent proteins as they are translocated into the lumen of the endoplasmic reticulum. Dispensable for SPC enzymatic activity.</text>
</comment>
<feature type="region of interest" description="Disordered" evidence="9">
    <location>
        <begin position="81"/>
        <end position="130"/>
    </location>
</feature>
<keyword evidence="4 10" id="KW-0812">Transmembrane</keyword>
<dbReference type="GO" id="GO:0005787">
    <property type="term" value="C:signal peptidase complex"/>
    <property type="evidence" value="ECO:0007669"/>
    <property type="project" value="InterPro"/>
</dbReference>
<feature type="transmembrane region" description="Helical" evidence="10">
    <location>
        <begin position="18"/>
        <end position="37"/>
    </location>
</feature>
<evidence type="ECO:0000256" key="8">
    <source>
        <dbReference type="ARBA" id="ARBA00045204"/>
    </source>
</evidence>
<dbReference type="VEuPathDB" id="FungiDB:AMAG_07891"/>
<gene>
    <name evidence="11" type="ORF">AMAG_07891</name>
</gene>
<dbReference type="Proteomes" id="UP000054350">
    <property type="component" value="Unassembled WGS sequence"/>
</dbReference>
<comment type="subcellular location">
    <subcellularLocation>
        <location evidence="1">Endoplasmic reticulum membrane</location>
        <topology evidence="1">Multi-pass membrane protein</topology>
    </subcellularLocation>
</comment>
<name>A0A0L0SJN6_ALLM3</name>
<evidence type="ECO:0000313" key="11">
    <source>
        <dbReference type="EMBL" id="KNE62701.1"/>
    </source>
</evidence>
<feature type="compositionally biased region" description="Basic and acidic residues" evidence="9">
    <location>
        <begin position="120"/>
        <end position="130"/>
    </location>
</feature>
<proteinExistence type="inferred from homology"/>
<dbReference type="InterPro" id="IPR009542">
    <property type="entry name" value="Spc1/SPCS1"/>
</dbReference>
<evidence type="ECO:0000256" key="2">
    <source>
        <dbReference type="ARBA" id="ARBA00005245"/>
    </source>
</evidence>
<feature type="transmembrane region" description="Helical" evidence="10">
    <location>
        <begin position="43"/>
        <end position="65"/>
    </location>
</feature>
<dbReference type="PANTHER" id="PTHR13202:SF0">
    <property type="entry name" value="SIGNAL PEPTIDASE COMPLEX SUBUNIT 1"/>
    <property type="match status" value="1"/>
</dbReference>
<dbReference type="Pfam" id="PF06645">
    <property type="entry name" value="SPC12"/>
    <property type="match status" value="1"/>
</dbReference>
<reference evidence="12" key="2">
    <citation type="submission" date="2009-11" db="EMBL/GenBank/DDBJ databases">
        <title>The Genome Sequence of Allomyces macrogynus strain ATCC 38327.</title>
        <authorList>
            <consortium name="The Broad Institute Genome Sequencing Platform"/>
            <person name="Russ C."/>
            <person name="Cuomo C."/>
            <person name="Shea T."/>
            <person name="Young S.K."/>
            <person name="Zeng Q."/>
            <person name="Koehrsen M."/>
            <person name="Haas B."/>
            <person name="Borodovsky M."/>
            <person name="Guigo R."/>
            <person name="Alvarado L."/>
            <person name="Berlin A."/>
            <person name="Borenstein D."/>
            <person name="Chen Z."/>
            <person name="Engels R."/>
            <person name="Freedman E."/>
            <person name="Gellesch M."/>
            <person name="Goldberg J."/>
            <person name="Griggs A."/>
            <person name="Gujja S."/>
            <person name="Heiman D."/>
            <person name="Hepburn T."/>
            <person name="Howarth C."/>
            <person name="Jen D."/>
            <person name="Larson L."/>
            <person name="Lewis B."/>
            <person name="Mehta T."/>
            <person name="Park D."/>
            <person name="Pearson M."/>
            <person name="Roberts A."/>
            <person name="Saif S."/>
            <person name="Shenoy N."/>
            <person name="Sisk P."/>
            <person name="Stolte C."/>
            <person name="Sykes S."/>
            <person name="Walk T."/>
            <person name="White J."/>
            <person name="Yandava C."/>
            <person name="Burger G."/>
            <person name="Gray M.W."/>
            <person name="Holland P.W.H."/>
            <person name="King N."/>
            <person name="Lang F.B.F."/>
            <person name="Roger A.J."/>
            <person name="Ruiz-Trillo I."/>
            <person name="Lander E."/>
            <person name="Nusbaum C."/>
        </authorList>
    </citation>
    <scope>NUCLEOTIDE SEQUENCE [LARGE SCALE GENOMIC DNA]</scope>
    <source>
        <strain evidence="12">ATCC 38327</strain>
    </source>
</reference>
<evidence type="ECO:0000256" key="1">
    <source>
        <dbReference type="ARBA" id="ARBA00004477"/>
    </source>
</evidence>
<evidence type="ECO:0000256" key="3">
    <source>
        <dbReference type="ARBA" id="ARBA00017059"/>
    </source>
</evidence>
<evidence type="ECO:0000256" key="10">
    <source>
        <dbReference type="SAM" id="Phobius"/>
    </source>
</evidence>
<evidence type="ECO:0000256" key="6">
    <source>
        <dbReference type="ARBA" id="ARBA00022989"/>
    </source>
</evidence>
<protein>
    <recommendedName>
        <fullName evidence="3">Signal peptidase complex subunit 1</fullName>
    </recommendedName>
</protein>
<keyword evidence="6 10" id="KW-1133">Transmembrane helix</keyword>
<sequence length="130" mass="13921">MSSFGTIDFVGQRTAENIIQWTILGGAVGGTLLGIYLQSLRLVFQVFFASVVVASVATIPPWGYLRKHPVQFAQDSVIAEEDPTVTAAGAEDKQVGEDGEDPDAVPVHHLHPADSDEVDEARPLLHGDAQ</sequence>
<keyword evidence="12" id="KW-1185">Reference proteome</keyword>
<dbReference type="GO" id="GO:0006465">
    <property type="term" value="P:signal peptide processing"/>
    <property type="evidence" value="ECO:0007669"/>
    <property type="project" value="InterPro"/>
</dbReference>
<evidence type="ECO:0000256" key="9">
    <source>
        <dbReference type="SAM" id="MobiDB-lite"/>
    </source>
</evidence>
<evidence type="ECO:0000313" key="12">
    <source>
        <dbReference type="Proteomes" id="UP000054350"/>
    </source>
</evidence>
<comment type="similarity">
    <text evidence="2">Belongs to the SPCS1 family.</text>
</comment>
<dbReference type="EMBL" id="GG745340">
    <property type="protein sequence ID" value="KNE62701.1"/>
    <property type="molecule type" value="Genomic_DNA"/>
</dbReference>
<accession>A0A0L0SJN6</accession>
<keyword evidence="7 10" id="KW-0472">Membrane</keyword>
<reference evidence="11 12" key="1">
    <citation type="submission" date="2009-11" db="EMBL/GenBank/DDBJ databases">
        <title>Annotation of Allomyces macrogynus ATCC 38327.</title>
        <authorList>
            <consortium name="The Broad Institute Genome Sequencing Platform"/>
            <person name="Russ C."/>
            <person name="Cuomo C."/>
            <person name="Burger G."/>
            <person name="Gray M.W."/>
            <person name="Holland P.W.H."/>
            <person name="King N."/>
            <person name="Lang F.B.F."/>
            <person name="Roger A.J."/>
            <person name="Ruiz-Trillo I."/>
            <person name="Young S.K."/>
            <person name="Zeng Q."/>
            <person name="Gargeya S."/>
            <person name="Fitzgerald M."/>
            <person name="Haas B."/>
            <person name="Abouelleil A."/>
            <person name="Alvarado L."/>
            <person name="Arachchi H.M."/>
            <person name="Berlin A."/>
            <person name="Chapman S.B."/>
            <person name="Gearin G."/>
            <person name="Goldberg J."/>
            <person name="Griggs A."/>
            <person name="Gujja S."/>
            <person name="Hansen M."/>
            <person name="Heiman D."/>
            <person name="Howarth C."/>
            <person name="Larimer J."/>
            <person name="Lui A."/>
            <person name="MacDonald P.J.P."/>
            <person name="McCowen C."/>
            <person name="Montmayeur A."/>
            <person name="Murphy C."/>
            <person name="Neiman D."/>
            <person name="Pearson M."/>
            <person name="Priest M."/>
            <person name="Roberts A."/>
            <person name="Saif S."/>
            <person name="Shea T."/>
            <person name="Sisk P."/>
            <person name="Stolte C."/>
            <person name="Sykes S."/>
            <person name="Wortman J."/>
            <person name="Nusbaum C."/>
            <person name="Birren B."/>
        </authorList>
    </citation>
    <scope>NUCLEOTIDE SEQUENCE [LARGE SCALE GENOMIC DNA]</scope>
    <source>
        <strain evidence="11 12">ATCC 38327</strain>
    </source>
</reference>
<evidence type="ECO:0000256" key="7">
    <source>
        <dbReference type="ARBA" id="ARBA00023136"/>
    </source>
</evidence>
<dbReference type="AlphaFoldDB" id="A0A0L0SJN6"/>
<organism evidence="11 12">
    <name type="scientific">Allomyces macrogynus (strain ATCC 38327)</name>
    <name type="common">Allomyces javanicus var. macrogynus</name>
    <dbReference type="NCBI Taxonomy" id="578462"/>
    <lineage>
        <taxon>Eukaryota</taxon>
        <taxon>Fungi</taxon>
        <taxon>Fungi incertae sedis</taxon>
        <taxon>Blastocladiomycota</taxon>
        <taxon>Blastocladiomycetes</taxon>
        <taxon>Blastocladiales</taxon>
        <taxon>Blastocladiaceae</taxon>
        <taxon>Allomyces</taxon>
    </lineage>
</organism>
<evidence type="ECO:0000256" key="4">
    <source>
        <dbReference type="ARBA" id="ARBA00022692"/>
    </source>
</evidence>
<dbReference type="PANTHER" id="PTHR13202">
    <property type="entry name" value="MICROSOMAL SIGNAL PEPTIDASE 12 KDA SUBUNIT"/>
    <property type="match status" value="1"/>
</dbReference>